<evidence type="ECO:0000256" key="3">
    <source>
        <dbReference type="ARBA" id="ARBA00023163"/>
    </source>
</evidence>
<dbReference type="SUPFAM" id="SSF53822">
    <property type="entry name" value="Periplasmic binding protein-like I"/>
    <property type="match status" value="1"/>
</dbReference>
<dbReference type="Pfam" id="PF00532">
    <property type="entry name" value="Peripla_BP_1"/>
    <property type="match status" value="1"/>
</dbReference>
<dbReference type="PROSITE" id="PS00356">
    <property type="entry name" value="HTH_LACI_1"/>
    <property type="match status" value="1"/>
</dbReference>
<organism evidence="5 6">
    <name type="scientific">Pseudarthrobacter scleromae</name>
    <dbReference type="NCBI Taxonomy" id="158897"/>
    <lineage>
        <taxon>Bacteria</taxon>
        <taxon>Bacillati</taxon>
        <taxon>Actinomycetota</taxon>
        <taxon>Actinomycetes</taxon>
        <taxon>Micrococcales</taxon>
        <taxon>Micrococcaceae</taxon>
        <taxon>Pseudarthrobacter</taxon>
    </lineage>
</organism>
<evidence type="ECO:0000256" key="2">
    <source>
        <dbReference type="ARBA" id="ARBA00023125"/>
    </source>
</evidence>
<protein>
    <submittedName>
        <fullName evidence="5">LacI family transcriptional regulator</fullName>
    </submittedName>
</protein>
<comment type="caution">
    <text evidence="5">The sequence shown here is derived from an EMBL/GenBank/DDBJ whole genome shotgun (WGS) entry which is preliminary data.</text>
</comment>
<dbReference type="InterPro" id="IPR000843">
    <property type="entry name" value="HTH_LacI"/>
</dbReference>
<dbReference type="RefSeq" id="WP_188731208.1">
    <property type="nucleotide sequence ID" value="NZ_BMKV01000005.1"/>
</dbReference>
<keyword evidence="3" id="KW-0804">Transcription</keyword>
<feature type="domain" description="HTH lacI-type" evidence="4">
    <location>
        <begin position="5"/>
        <end position="59"/>
    </location>
</feature>
<keyword evidence="1" id="KW-0805">Transcription regulation</keyword>
<dbReference type="PANTHER" id="PTHR30146:SF109">
    <property type="entry name" value="HTH-TYPE TRANSCRIPTIONAL REGULATOR GALS"/>
    <property type="match status" value="1"/>
</dbReference>
<name>A0ABQ2CHS8_9MICC</name>
<dbReference type="Gene3D" id="1.10.260.40">
    <property type="entry name" value="lambda repressor-like DNA-binding domains"/>
    <property type="match status" value="1"/>
</dbReference>
<keyword evidence="6" id="KW-1185">Reference proteome</keyword>
<keyword evidence="2" id="KW-0238">DNA-binding</keyword>
<dbReference type="InterPro" id="IPR010982">
    <property type="entry name" value="Lambda_DNA-bd_dom_sf"/>
</dbReference>
<dbReference type="CDD" id="cd01392">
    <property type="entry name" value="HTH_LacI"/>
    <property type="match status" value="1"/>
</dbReference>
<evidence type="ECO:0000313" key="6">
    <source>
        <dbReference type="Proteomes" id="UP000658754"/>
    </source>
</evidence>
<dbReference type="Proteomes" id="UP000658754">
    <property type="component" value="Unassembled WGS sequence"/>
</dbReference>
<dbReference type="SUPFAM" id="SSF47413">
    <property type="entry name" value="lambda repressor-like DNA-binding domains"/>
    <property type="match status" value="1"/>
</dbReference>
<evidence type="ECO:0000259" key="4">
    <source>
        <dbReference type="PROSITE" id="PS50932"/>
    </source>
</evidence>
<evidence type="ECO:0000256" key="1">
    <source>
        <dbReference type="ARBA" id="ARBA00023015"/>
    </source>
</evidence>
<proteinExistence type="predicted"/>
<dbReference type="EMBL" id="BMKV01000005">
    <property type="protein sequence ID" value="GGI89517.1"/>
    <property type="molecule type" value="Genomic_DNA"/>
</dbReference>
<dbReference type="PANTHER" id="PTHR30146">
    <property type="entry name" value="LACI-RELATED TRANSCRIPTIONAL REPRESSOR"/>
    <property type="match status" value="1"/>
</dbReference>
<reference evidence="6" key="1">
    <citation type="journal article" date="2019" name="Int. J. Syst. Evol. Microbiol.">
        <title>The Global Catalogue of Microorganisms (GCM) 10K type strain sequencing project: providing services to taxonomists for standard genome sequencing and annotation.</title>
        <authorList>
            <consortium name="The Broad Institute Genomics Platform"/>
            <consortium name="The Broad Institute Genome Sequencing Center for Infectious Disease"/>
            <person name="Wu L."/>
            <person name="Ma J."/>
        </authorList>
    </citation>
    <scope>NUCLEOTIDE SEQUENCE [LARGE SCALE GENOMIC DNA]</scope>
    <source>
        <strain evidence="6">CGMCC 1.3601</strain>
    </source>
</reference>
<dbReference type="InterPro" id="IPR028082">
    <property type="entry name" value="Peripla_BP_I"/>
</dbReference>
<dbReference type="InterPro" id="IPR001761">
    <property type="entry name" value="Peripla_BP/Lac1_sug-bd_dom"/>
</dbReference>
<evidence type="ECO:0000313" key="5">
    <source>
        <dbReference type="EMBL" id="GGI89517.1"/>
    </source>
</evidence>
<sequence length="335" mass="35581">MSGTVTLQDVADHAGVSRATASLVLRETGRVSQQTRQRVAESMQKLGYVYNRGAASLRTQTANTIGVVVTNIASPFFGELLHGLETGLTDSGYLPLLVNTGDNPDRQHEAIRKLREHQVAGLALVPATGTSPSLVDELRTWGLEHVLMTRYIKNIDAPYVGADDVVGGRLAATHLIEAHGCETIAYLGGLPAILSRTDRTKGVKEALKRNGLDASSLIDIPGAVNSISGLDLGQRLIEAGPLPDGIICHSDSIAFGLYRALRIHGLGTSTKVIGYDNIGGAALWEPPLTSVDTKGEALGRRAARMLLERIQEPGSPASIDKTIPQLAVRQSCGCQ</sequence>
<dbReference type="Gene3D" id="3.40.50.2300">
    <property type="match status" value="2"/>
</dbReference>
<dbReference type="PROSITE" id="PS50932">
    <property type="entry name" value="HTH_LACI_2"/>
    <property type="match status" value="1"/>
</dbReference>
<accession>A0ABQ2CHS8</accession>
<dbReference type="SMART" id="SM00354">
    <property type="entry name" value="HTH_LACI"/>
    <property type="match status" value="1"/>
</dbReference>
<gene>
    <name evidence="5" type="ORF">GCM10007175_28580</name>
</gene>
<dbReference type="Pfam" id="PF00356">
    <property type="entry name" value="LacI"/>
    <property type="match status" value="1"/>
</dbReference>